<organism evidence="2 3">
    <name type="scientific">Ktedonosporobacter rubrisoli</name>
    <dbReference type="NCBI Taxonomy" id="2509675"/>
    <lineage>
        <taxon>Bacteria</taxon>
        <taxon>Bacillati</taxon>
        <taxon>Chloroflexota</taxon>
        <taxon>Ktedonobacteria</taxon>
        <taxon>Ktedonobacterales</taxon>
        <taxon>Ktedonosporobacteraceae</taxon>
        <taxon>Ktedonosporobacter</taxon>
    </lineage>
</organism>
<proteinExistence type="predicted"/>
<keyword evidence="1" id="KW-0812">Transmembrane</keyword>
<feature type="transmembrane region" description="Helical" evidence="1">
    <location>
        <begin position="215"/>
        <end position="234"/>
    </location>
</feature>
<evidence type="ECO:0000313" key="3">
    <source>
        <dbReference type="Proteomes" id="UP000290365"/>
    </source>
</evidence>
<dbReference type="KEGG" id="kbs:EPA93_38325"/>
<feature type="transmembrane region" description="Helical" evidence="1">
    <location>
        <begin position="72"/>
        <end position="93"/>
    </location>
</feature>
<feature type="transmembrane region" description="Helical" evidence="1">
    <location>
        <begin position="37"/>
        <end position="60"/>
    </location>
</feature>
<sequence length="258" mass="28057">MNSTLLLLPPIINVIVTGLFAGVILRQFISRRRIYQLYWSMALLMAFFATVAYMCMIFTGPTSFAGTILFRIYYILGGALTPAWLGLGSVALVSNGKITRIYLTLLYLLSVLATFFIFFASINMPVLSQIVGTPGTGTLRPGPWLVFLIILNTLGVVTVVGVAIYSGWKLLRKQQSLGAGLRTSNVLWANILILVGDLFNAAAGTLARVLGLENIFWLIMALGWIILFIGVLLASRRSSAARPTSPTPDAHSQQSVPS</sequence>
<dbReference type="Proteomes" id="UP000290365">
    <property type="component" value="Chromosome"/>
</dbReference>
<dbReference type="EMBL" id="CP035758">
    <property type="protein sequence ID" value="QBD81516.1"/>
    <property type="molecule type" value="Genomic_DNA"/>
</dbReference>
<feature type="transmembrane region" description="Helical" evidence="1">
    <location>
        <begin position="6"/>
        <end position="25"/>
    </location>
</feature>
<dbReference type="AlphaFoldDB" id="A0A4P6K217"/>
<keyword evidence="3" id="KW-1185">Reference proteome</keyword>
<name>A0A4P6K217_KTERU</name>
<protein>
    <submittedName>
        <fullName evidence="2">Uncharacterized protein</fullName>
    </submittedName>
</protein>
<reference evidence="2 3" key="1">
    <citation type="submission" date="2019-01" db="EMBL/GenBank/DDBJ databases">
        <title>Ktedonosporobacter rubrisoli SCAWS-G2.</title>
        <authorList>
            <person name="Huang Y."/>
            <person name="Yan B."/>
        </authorList>
    </citation>
    <scope>NUCLEOTIDE SEQUENCE [LARGE SCALE GENOMIC DNA]</scope>
    <source>
        <strain evidence="2 3">SCAWS-G2</strain>
    </source>
</reference>
<keyword evidence="1" id="KW-0472">Membrane</keyword>
<gene>
    <name evidence="2" type="ORF">EPA93_38325</name>
</gene>
<evidence type="ECO:0000313" key="2">
    <source>
        <dbReference type="EMBL" id="QBD81516.1"/>
    </source>
</evidence>
<keyword evidence="1" id="KW-1133">Transmembrane helix</keyword>
<dbReference type="OrthoDB" id="2374775at2"/>
<dbReference type="RefSeq" id="WP_129892577.1">
    <property type="nucleotide sequence ID" value="NZ_CP035758.1"/>
</dbReference>
<feature type="transmembrane region" description="Helical" evidence="1">
    <location>
        <begin position="105"/>
        <end position="124"/>
    </location>
</feature>
<feature type="transmembrane region" description="Helical" evidence="1">
    <location>
        <begin position="144"/>
        <end position="165"/>
    </location>
</feature>
<accession>A0A4P6K217</accession>
<feature type="transmembrane region" description="Helical" evidence="1">
    <location>
        <begin position="186"/>
        <end position="209"/>
    </location>
</feature>
<evidence type="ECO:0000256" key="1">
    <source>
        <dbReference type="SAM" id="Phobius"/>
    </source>
</evidence>